<organism evidence="1 2">
    <name type="scientific">Pristionchus entomophagus</name>
    <dbReference type="NCBI Taxonomy" id="358040"/>
    <lineage>
        <taxon>Eukaryota</taxon>
        <taxon>Metazoa</taxon>
        <taxon>Ecdysozoa</taxon>
        <taxon>Nematoda</taxon>
        <taxon>Chromadorea</taxon>
        <taxon>Rhabditida</taxon>
        <taxon>Rhabditina</taxon>
        <taxon>Diplogasteromorpha</taxon>
        <taxon>Diplogasteroidea</taxon>
        <taxon>Neodiplogasteridae</taxon>
        <taxon>Pristionchus</taxon>
    </lineage>
</organism>
<dbReference type="Proteomes" id="UP001432027">
    <property type="component" value="Unassembled WGS sequence"/>
</dbReference>
<evidence type="ECO:0000313" key="1">
    <source>
        <dbReference type="EMBL" id="GMT02293.1"/>
    </source>
</evidence>
<gene>
    <name evidence="1" type="ORF">PENTCL1PPCAC_24467</name>
</gene>
<name>A0AAV5U751_9BILA</name>
<comment type="caution">
    <text evidence="1">The sequence shown here is derived from an EMBL/GenBank/DDBJ whole genome shotgun (WGS) entry which is preliminary data.</text>
</comment>
<keyword evidence="2" id="KW-1185">Reference proteome</keyword>
<feature type="non-terminal residue" evidence="1">
    <location>
        <position position="1"/>
    </location>
</feature>
<evidence type="ECO:0000313" key="2">
    <source>
        <dbReference type="Proteomes" id="UP001432027"/>
    </source>
</evidence>
<dbReference type="EMBL" id="BTSX01000005">
    <property type="protein sequence ID" value="GMT02293.1"/>
    <property type="molecule type" value="Genomic_DNA"/>
</dbReference>
<accession>A0AAV5U751</accession>
<reference evidence="1" key="1">
    <citation type="submission" date="2023-10" db="EMBL/GenBank/DDBJ databases">
        <title>Genome assembly of Pristionchus species.</title>
        <authorList>
            <person name="Yoshida K."/>
            <person name="Sommer R.J."/>
        </authorList>
    </citation>
    <scope>NUCLEOTIDE SEQUENCE</scope>
    <source>
        <strain evidence="1">RS0144</strain>
    </source>
</reference>
<dbReference type="AlphaFoldDB" id="A0AAV5U751"/>
<sequence length="122" mass="13315">VEVNLSQATTLIFGDLAAQKKWDAITDNLMKNAISLVPVPKYISAMTMLNTFTGCLKKAGVKTTDAMSTLSAAFKKILNAPYNKIINKMKAMAKNKKNNTEITNEAYKIGTSVLTKTLVQNV</sequence>
<feature type="non-terminal residue" evidence="1">
    <location>
        <position position="122"/>
    </location>
</feature>
<protein>
    <submittedName>
        <fullName evidence="1">Uncharacterized protein</fullName>
    </submittedName>
</protein>
<proteinExistence type="predicted"/>